<evidence type="ECO:0000256" key="10">
    <source>
        <dbReference type="PIRNR" id="PIRNR015601"/>
    </source>
</evidence>
<dbReference type="GO" id="GO:0005737">
    <property type="term" value="C:cytoplasm"/>
    <property type="evidence" value="ECO:0007669"/>
    <property type="project" value="UniProtKB-SubCell"/>
</dbReference>
<feature type="domain" description="Ribosomal RNA small subunit methyltransferase E PUA-like" evidence="12">
    <location>
        <begin position="16"/>
        <end position="62"/>
    </location>
</feature>
<comment type="catalytic activity">
    <reaction evidence="9 10">
        <text>uridine(1498) in 16S rRNA + S-adenosyl-L-methionine = N(3)-methyluridine(1498) in 16S rRNA + S-adenosyl-L-homocysteine + H(+)</text>
        <dbReference type="Rhea" id="RHEA:42920"/>
        <dbReference type="Rhea" id="RHEA-COMP:10283"/>
        <dbReference type="Rhea" id="RHEA-COMP:10284"/>
        <dbReference type="ChEBI" id="CHEBI:15378"/>
        <dbReference type="ChEBI" id="CHEBI:57856"/>
        <dbReference type="ChEBI" id="CHEBI:59789"/>
        <dbReference type="ChEBI" id="CHEBI:65315"/>
        <dbReference type="ChEBI" id="CHEBI:74502"/>
        <dbReference type="EC" id="2.1.1.193"/>
    </reaction>
</comment>
<evidence type="ECO:0000256" key="8">
    <source>
        <dbReference type="ARBA" id="ARBA00025699"/>
    </source>
</evidence>
<protein>
    <recommendedName>
        <fullName evidence="10">Ribosomal RNA small subunit methyltransferase E</fullName>
        <ecNumber evidence="10">2.1.1.193</ecNumber>
    </recommendedName>
</protein>
<keyword evidence="3 10" id="KW-0963">Cytoplasm</keyword>
<evidence type="ECO:0000256" key="6">
    <source>
        <dbReference type="ARBA" id="ARBA00022679"/>
    </source>
</evidence>
<dbReference type="AlphaFoldDB" id="A0A4R2EE55"/>
<dbReference type="NCBIfam" id="NF008702">
    <property type="entry name" value="PRK11713.6-1"/>
    <property type="match status" value="1"/>
</dbReference>
<evidence type="ECO:0000256" key="7">
    <source>
        <dbReference type="ARBA" id="ARBA00022691"/>
    </source>
</evidence>
<dbReference type="RefSeq" id="WP_131839793.1">
    <property type="nucleotide sequence ID" value="NZ_SLWB01000011.1"/>
</dbReference>
<dbReference type="Gene3D" id="3.40.1280.10">
    <property type="match status" value="1"/>
</dbReference>
<evidence type="ECO:0000256" key="9">
    <source>
        <dbReference type="ARBA" id="ARBA00047944"/>
    </source>
</evidence>
<dbReference type="GO" id="GO:0070475">
    <property type="term" value="P:rRNA base methylation"/>
    <property type="evidence" value="ECO:0007669"/>
    <property type="project" value="TreeGrafter"/>
</dbReference>
<comment type="similarity">
    <text evidence="2 10">Belongs to the RNA methyltransferase RsmE family.</text>
</comment>
<dbReference type="EC" id="2.1.1.193" evidence="10"/>
<dbReference type="GO" id="GO:0070042">
    <property type="term" value="F:rRNA (uridine-N3-)-methyltransferase activity"/>
    <property type="evidence" value="ECO:0007669"/>
    <property type="project" value="TreeGrafter"/>
</dbReference>
<dbReference type="Pfam" id="PF20260">
    <property type="entry name" value="PUA_4"/>
    <property type="match status" value="1"/>
</dbReference>
<keyword evidence="7 10" id="KW-0949">S-adenosyl-L-methionine</keyword>
<dbReference type="InterPro" id="IPR015947">
    <property type="entry name" value="PUA-like_sf"/>
</dbReference>
<proteinExistence type="inferred from homology"/>
<dbReference type="InterPro" id="IPR029026">
    <property type="entry name" value="tRNA_m1G_MTases_N"/>
</dbReference>
<keyword evidence="14" id="KW-1185">Reference proteome</keyword>
<dbReference type="InterPro" id="IPR029028">
    <property type="entry name" value="Alpha/beta_knot_MTases"/>
</dbReference>
<dbReference type="InterPro" id="IPR046887">
    <property type="entry name" value="RsmE_PUA-like"/>
</dbReference>
<gene>
    <name evidence="13" type="ORF">CLV25_11196</name>
</gene>
<dbReference type="PIRSF" id="PIRSF015601">
    <property type="entry name" value="MTase_slr0722"/>
    <property type="match status" value="1"/>
</dbReference>
<dbReference type="InterPro" id="IPR006700">
    <property type="entry name" value="RsmE"/>
</dbReference>
<keyword evidence="6 10" id="KW-0808">Transferase</keyword>
<comment type="caution">
    <text evidence="13">The sequence shown here is derived from an EMBL/GenBank/DDBJ whole genome shotgun (WGS) entry which is preliminary data.</text>
</comment>
<dbReference type="SUPFAM" id="SSF88697">
    <property type="entry name" value="PUA domain-like"/>
    <property type="match status" value="1"/>
</dbReference>
<dbReference type="OrthoDB" id="9815641at2"/>
<name>A0A4R2EE55_9BACT</name>
<evidence type="ECO:0000313" key="13">
    <source>
        <dbReference type="EMBL" id="TCN65416.1"/>
    </source>
</evidence>
<evidence type="ECO:0000259" key="11">
    <source>
        <dbReference type="Pfam" id="PF04452"/>
    </source>
</evidence>
<dbReference type="Proteomes" id="UP000294830">
    <property type="component" value="Unassembled WGS sequence"/>
</dbReference>
<evidence type="ECO:0000256" key="1">
    <source>
        <dbReference type="ARBA" id="ARBA00004496"/>
    </source>
</evidence>
<accession>A0A4R2EE55</accession>
<dbReference type="PANTHER" id="PTHR30027">
    <property type="entry name" value="RIBOSOMAL RNA SMALL SUBUNIT METHYLTRANSFERASE E"/>
    <property type="match status" value="1"/>
</dbReference>
<dbReference type="CDD" id="cd18084">
    <property type="entry name" value="RsmE-like"/>
    <property type="match status" value="1"/>
</dbReference>
<dbReference type="PANTHER" id="PTHR30027:SF3">
    <property type="entry name" value="16S RRNA (URACIL(1498)-N(3))-METHYLTRANSFERASE"/>
    <property type="match status" value="1"/>
</dbReference>
<comment type="function">
    <text evidence="8 10">Specifically methylates the N3 position of the uracil ring of uridine 1498 (m3U1498) in 16S rRNA. Acts on the fully assembled 30S ribosomal subunit.</text>
</comment>
<feature type="domain" description="Ribosomal RNA small subunit methyltransferase E methyltransferase" evidence="11">
    <location>
        <begin position="73"/>
        <end position="228"/>
    </location>
</feature>
<reference evidence="13 14" key="1">
    <citation type="submission" date="2019-03" db="EMBL/GenBank/DDBJ databases">
        <title>Genomic Encyclopedia of Archaeal and Bacterial Type Strains, Phase II (KMG-II): from individual species to whole genera.</title>
        <authorList>
            <person name="Goeker M."/>
        </authorList>
    </citation>
    <scope>NUCLEOTIDE SEQUENCE [LARGE SCALE GENOMIC DNA]</scope>
    <source>
        <strain evidence="13 14">RL-C</strain>
    </source>
</reference>
<dbReference type="NCBIfam" id="TIGR00046">
    <property type="entry name" value="RsmE family RNA methyltransferase"/>
    <property type="match status" value="1"/>
</dbReference>
<dbReference type="SUPFAM" id="SSF75217">
    <property type="entry name" value="alpha/beta knot"/>
    <property type="match status" value="1"/>
</dbReference>
<evidence type="ECO:0000256" key="2">
    <source>
        <dbReference type="ARBA" id="ARBA00005528"/>
    </source>
</evidence>
<dbReference type="EMBL" id="SLWB01000011">
    <property type="protein sequence ID" value="TCN65416.1"/>
    <property type="molecule type" value="Genomic_DNA"/>
</dbReference>
<evidence type="ECO:0000256" key="3">
    <source>
        <dbReference type="ARBA" id="ARBA00022490"/>
    </source>
</evidence>
<organism evidence="13 14">
    <name type="scientific">Acetobacteroides hydrogenigenes</name>
    <dbReference type="NCBI Taxonomy" id="979970"/>
    <lineage>
        <taxon>Bacteria</taxon>
        <taxon>Pseudomonadati</taxon>
        <taxon>Bacteroidota</taxon>
        <taxon>Bacteroidia</taxon>
        <taxon>Bacteroidales</taxon>
        <taxon>Rikenellaceae</taxon>
        <taxon>Acetobacteroides</taxon>
    </lineage>
</organism>
<comment type="subcellular location">
    <subcellularLocation>
        <location evidence="1 10">Cytoplasm</location>
    </subcellularLocation>
</comment>
<dbReference type="Pfam" id="PF04452">
    <property type="entry name" value="Methyltrans_RNA"/>
    <property type="match status" value="1"/>
</dbReference>
<keyword evidence="4 10" id="KW-0698">rRNA processing</keyword>
<keyword evidence="5 10" id="KW-0489">Methyltransferase</keyword>
<dbReference type="InterPro" id="IPR046886">
    <property type="entry name" value="RsmE_MTase_dom"/>
</dbReference>
<dbReference type="Gene3D" id="2.40.240.20">
    <property type="entry name" value="Hypothetical PUA domain-like, domain 1"/>
    <property type="match status" value="1"/>
</dbReference>
<sequence length="233" mass="26294">MNIFYTPDITGNSYTLNEEESKHCVRVLRMEIGKRINLVDGDGGMYIAQIVDANPKRCRVEVVEKQECYGKRPYYLHIAIGPTKLIDRYEWFLEKVTEIGIDEITPLESFHSERRTVKQERSEKVVTAAVKQSVKAYHPKVNEMTSFKELVNRPFEGKKFIAHCNDGEKVLLKHAVAPGDNALILIGPEGDFSVEEVALAKQQGFIEISLGESRLRTETAGVVACSTVCFVNQ</sequence>
<evidence type="ECO:0000259" key="12">
    <source>
        <dbReference type="Pfam" id="PF20260"/>
    </source>
</evidence>
<evidence type="ECO:0000256" key="5">
    <source>
        <dbReference type="ARBA" id="ARBA00022603"/>
    </source>
</evidence>
<evidence type="ECO:0000256" key="4">
    <source>
        <dbReference type="ARBA" id="ARBA00022552"/>
    </source>
</evidence>
<evidence type="ECO:0000313" key="14">
    <source>
        <dbReference type="Proteomes" id="UP000294830"/>
    </source>
</evidence>